<keyword evidence="6 7" id="KW-0472">Membrane</keyword>
<dbReference type="GO" id="GO:0006874">
    <property type="term" value="P:intracellular calcium ion homeostasis"/>
    <property type="evidence" value="ECO:0007669"/>
    <property type="project" value="TreeGrafter"/>
</dbReference>
<proteinExistence type="inferred from homology"/>
<evidence type="ECO:0000313" key="10">
    <source>
        <dbReference type="Proteomes" id="UP000536275"/>
    </source>
</evidence>
<evidence type="ECO:0000256" key="5">
    <source>
        <dbReference type="ARBA" id="ARBA00022989"/>
    </source>
</evidence>
<name>A0A8H6F3R9_CANAX</name>
<dbReference type="AlphaFoldDB" id="A0A8H6F3R9"/>
<feature type="transmembrane region" description="Helical" evidence="7">
    <location>
        <begin position="444"/>
        <end position="460"/>
    </location>
</feature>
<evidence type="ECO:0000256" key="1">
    <source>
        <dbReference type="ARBA" id="ARBA00004141"/>
    </source>
</evidence>
<gene>
    <name evidence="9" type="ORF">FOB64_003166</name>
</gene>
<evidence type="ECO:0000313" key="9">
    <source>
        <dbReference type="EMBL" id="KAF6069524.1"/>
    </source>
</evidence>
<reference evidence="9 10" key="1">
    <citation type="submission" date="2020-03" db="EMBL/GenBank/DDBJ databases">
        <title>FDA dAtabase for Regulatory Grade micrObial Sequences (FDA-ARGOS): Supporting development and validation of Infectious Disease Dx tests.</title>
        <authorList>
            <person name="Campos J."/>
            <person name="Goldberg B."/>
            <person name="Tallon L."/>
            <person name="Sadzewicz L."/>
            <person name="Vavikolanu K."/>
            <person name="Mehta A."/>
            <person name="Aluvathingal J."/>
            <person name="Nadendla S."/>
            <person name="Nandy P."/>
            <person name="Geyer C."/>
            <person name="Yan Y."/>
            <person name="Sichtig H."/>
        </authorList>
    </citation>
    <scope>NUCLEOTIDE SEQUENCE [LARGE SCALE GENOMIC DNA]</scope>
    <source>
        <strain evidence="9 10">FDAARGOS_656</strain>
    </source>
</reference>
<dbReference type="EMBL" id="JABWAD010000037">
    <property type="protein sequence ID" value="KAF6069524.1"/>
    <property type="molecule type" value="Genomic_DNA"/>
</dbReference>
<dbReference type="InterPro" id="IPR004837">
    <property type="entry name" value="NaCa_Exmemb"/>
</dbReference>
<protein>
    <submittedName>
        <fullName evidence="9">Sodium/calcium exchanger family protein</fullName>
    </submittedName>
</protein>
<comment type="similarity">
    <text evidence="2">Belongs to the Ca(2+):cation antiporter (CaCA) (TC 2.A.19) family.</text>
</comment>
<evidence type="ECO:0000259" key="8">
    <source>
        <dbReference type="Pfam" id="PF01699"/>
    </source>
</evidence>
<feature type="transmembrane region" description="Helical" evidence="7">
    <location>
        <begin position="408"/>
        <end position="432"/>
    </location>
</feature>
<dbReference type="InterPro" id="IPR051359">
    <property type="entry name" value="CaCA_antiporter"/>
</dbReference>
<evidence type="ECO:0000256" key="2">
    <source>
        <dbReference type="ARBA" id="ARBA00008170"/>
    </source>
</evidence>
<sequence length="461" mass="51122">MTVVVGTIAIIEPFNVPKNLFIRDCMMYIMVFALVVISLIIGELTSIICILLVSCYIIYVGIAIYSHSQKKTRINRLLREQRSRGQYSDENDGINNDNASVDEIYLDSIASLPTIDDLDLQQINDEVDNLQFELANGNSSTAGGAATATSVGENEVLPTAIPTLTPTPTNDHPILNLKTNDLLYLLLPQLNQWPEFSLYEKIYFIISLPIQFSLRLTTPIRDENIINTIMNDIHNLTYNNSNNNNNNNSDSTGTTTTPMGSSFDYLQDKKLLLVQTFPATLFLISSLFGKISSSKPMLIFLSLLIASALLITINIYYPKYYHHHQSSSSSSIFISRIKIINICMAISGFILSICWISLISDEIINILHIISIIYQLSEDILGLTIFALGNSIGDFISNYTIAMMGKPIMAFTACFGGPLLAICSSGLSGMIIRDGNDKKLEMKLTNTLIIICLSLFATLVF</sequence>
<dbReference type="Proteomes" id="UP000536275">
    <property type="component" value="Unassembled WGS sequence"/>
</dbReference>
<feature type="transmembrane region" description="Helical" evidence="7">
    <location>
        <begin position="366"/>
        <end position="388"/>
    </location>
</feature>
<feature type="transmembrane region" description="Helical" evidence="7">
    <location>
        <begin position="20"/>
        <end position="41"/>
    </location>
</feature>
<dbReference type="GO" id="GO:0016020">
    <property type="term" value="C:membrane"/>
    <property type="evidence" value="ECO:0007669"/>
    <property type="project" value="UniProtKB-SubCell"/>
</dbReference>
<evidence type="ECO:0000256" key="7">
    <source>
        <dbReference type="SAM" id="Phobius"/>
    </source>
</evidence>
<feature type="transmembrane region" description="Helical" evidence="7">
    <location>
        <begin position="47"/>
        <end position="66"/>
    </location>
</feature>
<comment type="subcellular location">
    <subcellularLocation>
        <location evidence="1">Membrane</location>
        <topology evidence="1">Multi-pass membrane protein</topology>
    </subcellularLocation>
</comment>
<keyword evidence="4 7" id="KW-0812">Transmembrane</keyword>
<feature type="domain" description="Sodium/calcium exchanger membrane region" evidence="8">
    <location>
        <begin position="345"/>
        <end position="460"/>
    </location>
</feature>
<accession>A0A8H6F3R9</accession>
<feature type="transmembrane region" description="Helical" evidence="7">
    <location>
        <begin position="339"/>
        <end position="360"/>
    </location>
</feature>
<dbReference type="PANTHER" id="PTHR12266">
    <property type="entry name" value="NA+/CA2+ K+ INDEPENDENT EXCHANGER"/>
    <property type="match status" value="1"/>
</dbReference>
<evidence type="ECO:0000256" key="4">
    <source>
        <dbReference type="ARBA" id="ARBA00022692"/>
    </source>
</evidence>
<keyword evidence="3" id="KW-0813">Transport</keyword>
<dbReference type="Pfam" id="PF01699">
    <property type="entry name" value="Na_Ca_ex"/>
    <property type="match status" value="1"/>
</dbReference>
<dbReference type="GO" id="GO:0008324">
    <property type="term" value="F:monoatomic cation transmembrane transporter activity"/>
    <property type="evidence" value="ECO:0007669"/>
    <property type="project" value="TreeGrafter"/>
</dbReference>
<dbReference type="InterPro" id="IPR044880">
    <property type="entry name" value="NCX_ion-bd_dom_sf"/>
</dbReference>
<dbReference type="PANTHER" id="PTHR12266:SF0">
    <property type="entry name" value="MITOCHONDRIAL SODIUM_CALCIUM EXCHANGER PROTEIN"/>
    <property type="match status" value="1"/>
</dbReference>
<dbReference type="Gene3D" id="1.20.1420.30">
    <property type="entry name" value="NCX, central ion-binding region"/>
    <property type="match status" value="2"/>
</dbReference>
<organism evidence="9 10">
    <name type="scientific">Candida albicans</name>
    <name type="common">Yeast</name>
    <dbReference type="NCBI Taxonomy" id="5476"/>
    <lineage>
        <taxon>Eukaryota</taxon>
        <taxon>Fungi</taxon>
        <taxon>Dikarya</taxon>
        <taxon>Ascomycota</taxon>
        <taxon>Saccharomycotina</taxon>
        <taxon>Pichiomycetes</taxon>
        <taxon>Debaryomycetaceae</taxon>
        <taxon>Candida/Lodderomyces clade</taxon>
        <taxon>Candida</taxon>
    </lineage>
</organism>
<feature type="transmembrane region" description="Helical" evidence="7">
    <location>
        <begin position="297"/>
        <end position="318"/>
    </location>
</feature>
<evidence type="ECO:0000256" key="6">
    <source>
        <dbReference type="ARBA" id="ARBA00023136"/>
    </source>
</evidence>
<keyword evidence="5 7" id="KW-1133">Transmembrane helix</keyword>
<evidence type="ECO:0000256" key="3">
    <source>
        <dbReference type="ARBA" id="ARBA00022448"/>
    </source>
</evidence>
<comment type="caution">
    <text evidence="9">The sequence shown here is derived from an EMBL/GenBank/DDBJ whole genome shotgun (WGS) entry which is preliminary data.</text>
</comment>